<dbReference type="Proteomes" id="UP001144323">
    <property type="component" value="Unassembled WGS sequence"/>
</dbReference>
<dbReference type="RefSeq" id="WP_281805674.1">
    <property type="nucleotide sequence ID" value="NZ_BSEC01000001.1"/>
</dbReference>
<proteinExistence type="predicted"/>
<evidence type="ECO:0000313" key="1">
    <source>
        <dbReference type="EMBL" id="GLI92324.1"/>
    </source>
</evidence>
<accession>A0A9W6GSQ6</accession>
<protein>
    <submittedName>
        <fullName evidence="1">Uncharacterized protein</fullName>
    </submittedName>
</protein>
<dbReference type="EMBL" id="BSEC01000001">
    <property type="protein sequence ID" value="GLI92324.1"/>
    <property type="molecule type" value="Genomic_DNA"/>
</dbReference>
<comment type="caution">
    <text evidence="1">The sequence shown here is derived from an EMBL/GenBank/DDBJ whole genome shotgun (WGS) entry which is preliminary data.</text>
</comment>
<sequence length="50" mass="5262">MSTELTTRGGGRRMGTDISTAAKAASKNLLARMLSADEDIVVVQASARRP</sequence>
<organism evidence="1 2">
    <name type="scientific">Methylocystis echinoides</name>
    <dbReference type="NCBI Taxonomy" id="29468"/>
    <lineage>
        <taxon>Bacteria</taxon>
        <taxon>Pseudomonadati</taxon>
        <taxon>Pseudomonadota</taxon>
        <taxon>Alphaproteobacteria</taxon>
        <taxon>Hyphomicrobiales</taxon>
        <taxon>Methylocystaceae</taxon>
        <taxon>Methylocystis</taxon>
    </lineage>
</organism>
<dbReference type="AlphaFoldDB" id="A0A9W6GSQ6"/>
<keyword evidence="2" id="KW-1185">Reference proteome</keyword>
<name>A0A9W6GSQ6_9HYPH</name>
<gene>
    <name evidence="1" type="ORF">LMG27198_13160</name>
</gene>
<evidence type="ECO:0000313" key="2">
    <source>
        <dbReference type="Proteomes" id="UP001144323"/>
    </source>
</evidence>
<reference evidence="1" key="1">
    <citation type="journal article" date="2023" name="Int. J. Syst. Evol. Microbiol.">
        <title>Methylocystis iwaonis sp. nov., a type II methane-oxidizing bacterium from surface soil of a rice paddy field in Japan, and emended description of the genus Methylocystis (ex Whittenbury et al. 1970) Bowman et al. 1993.</title>
        <authorList>
            <person name="Kaise H."/>
            <person name="Sawadogo J.B."/>
            <person name="Alam M.S."/>
            <person name="Ueno C."/>
            <person name="Dianou D."/>
            <person name="Shinjo R."/>
            <person name="Asakawa S."/>
        </authorList>
    </citation>
    <scope>NUCLEOTIDE SEQUENCE</scope>
    <source>
        <strain evidence="1">LMG27198</strain>
    </source>
</reference>